<evidence type="ECO:0000313" key="5">
    <source>
        <dbReference type="Proteomes" id="UP000664534"/>
    </source>
</evidence>
<sequence>MAFPPERITVKRRRDEDPIEALFIQQKKQMPSTFWKLADGGNHTPQYAVPFTSSNVVEETQTTATAVHLPKVPTVRTTLPSEDSNEERTAISRHSKSSSPGVDVSAITEPKQSRQKDDDIFASALKARKFHLIKHSPSFSPFLAPKTFAQKHRKNRQKDLAVFIERIEIVRKAKRSSDVSRPSMGEPGHIDNGSSMVVPQLEKTHKRPNATAAERKWRTETWANPSKQNEINGNPPRTAENIDEPSSQWNYESTQLAEQLQEVALEEIRASEERVRGFSGGRGLKVKPKPPKPRQPGIGNLADDDCGDDIMTDTTDLDDDCDYVLDTYIRSSAQPFGDTEPAKPYGGSLLGVNHGNIGILVIEDEEEEALWEAFAEDQESDPEWNSEEEDENAEDYYGNDYPEDEVNSDDEFDRGAYNYRHAASDDEEFGRSDEEQ</sequence>
<evidence type="ECO:0000259" key="3">
    <source>
        <dbReference type="Pfam" id="PF08574"/>
    </source>
</evidence>
<keyword evidence="5" id="KW-1185">Reference proteome</keyword>
<name>A0A8H3IYN0_9LECA</name>
<feature type="compositionally biased region" description="Polar residues" evidence="2">
    <location>
        <begin position="221"/>
        <end position="232"/>
    </location>
</feature>
<organism evidence="4 5">
    <name type="scientific">Imshaugia aleurites</name>
    <dbReference type="NCBI Taxonomy" id="172621"/>
    <lineage>
        <taxon>Eukaryota</taxon>
        <taxon>Fungi</taxon>
        <taxon>Dikarya</taxon>
        <taxon>Ascomycota</taxon>
        <taxon>Pezizomycotina</taxon>
        <taxon>Lecanoromycetes</taxon>
        <taxon>OSLEUM clade</taxon>
        <taxon>Lecanoromycetidae</taxon>
        <taxon>Lecanorales</taxon>
        <taxon>Lecanorineae</taxon>
        <taxon>Parmeliaceae</taxon>
        <taxon>Imshaugia</taxon>
    </lineage>
</organism>
<proteinExistence type="inferred from homology"/>
<dbReference type="InterPro" id="IPR040150">
    <property type="entry name" value="Iwr1"/>
</dbReference>
<feature type="compositionally biased region" description="Acidic residues" evidence="2">
    <location>
        <begin position="373"/>
        <end position="394"/>
    </location>
</feature>
<dbReference type="Proteomes" id="UP000664534">
    <property type="component" value="Unassembled WGS sequence"/>
</dbReference>
<feature type="compositionally biased region" description="Acidic residues" evidence="2">
    <location>
        <begin position="401"/>
        <end position="412"/>
    </location>
</feature>
<dbReference type="GO" id="GO:0006606">
    <property type="term" value="P:protein import into nucleus"/>
    <property type="evidence" value="ECO:0007669"/>
    <property type="project" value="InterPro"/>
</dbReference>
<dbReference type="AlphaFoldDB" id="A0A8H3IYN0"/>
<dbReference type="InterPro" id="IPR013883">
    <property type="entry name" value="TF_Iwr1_dom"/>
</dbReference>
<dbReference type="EMBL" id="CAJPDT010000068">
    <property type="protein sequence ID" value="CAF9933054.1"/>
    <property type="molecule type" value="Genomic_DNA"/>
</dbReference>
<feature type="region of interest" description="Disordered" evidence="2">
    <location>
        <begin position="373"/>
        <end position="436"/>
    </location>
</feature>
<feature type="region of interest" description="Disordered" evidence="2">
    <location>
        <begin position="74"/>
        <end position="117"/>
    </location>
</feature>
<feature type="domain" description="Transcription factor Iwr1" evidence="3">
    <location>
        <begin position="322"/>
        <end position="405"/>
    </location>
</feature>
<protein>
    <recommendedName>
        <fullName evidence="3">Transcription factor Iwr1 domain-containing protein</fullName>
    </recommendedName>
</protein>
<dbReference type="GO" id="GO:0005737">
    <property type="term" value="C:cytoplasm"/>
    <property type="evidence" value="ECO:0007669"/>
    <property type="project" value="TreeGrafter"/>
</dbReference>
<dbReference type="PANTHER" id="PTHR28063">
    <property type="entry name" value="RNA POLYMERASE II NUCLEAR LOCALIZATION PROTEIN IWR1"/>
    <property type="match status" value="1"/>
</dbReference>
<gene>
    <name evidence="4" type="ORF">IMSHALPRED_009058</name>
</gene>
<comment type="similarity">
    <text evidence="1">Belongs to the IWR1/SLC7A6OS family.</text>
</comment>
<feature type="region of interest" description="Disordered" evidence="2">
    <location>
        <begin position="279"/>
        <end position="306"/>
    </location>
</feature>
<reference evidence="4" key="1">
    <citation type="submission" date="2021-03" db="EMBL/GenBank/DDBJ databases">
        <authorList>
            <person name="Tagirdzhanova G."/>
        </authorList>
    </citation>
    <scope>NUCLEOTIDE SEQUENCE</scope>
</reference>
<dbReference type="Pfam" id="PF08574">
    <property type="entry name" value="Iwr1"/>
    <property type="match status" value="1"/>
</dbReference>
<evidence type="ECO:0000256" key="1">
    <source>
        <dbReference type="ARBA" id="ARBA00010218"/>
    </source>
</evidence>
<evidence type="ECO:0000313" key="4">
    <source>
        <dbReference type="EMBL" id="CAF9933054.1"/>
    </source>
</evidence>
<feature type="region of interest" description="Disordered" evidence="2">
    <location>
        <begin position="175"/>
        <end position="241"/>
    </location>
</feature>
<dbReference type="OrthoDB" id="6255506at2759"/>
<accession>A0A8H3IYN0</accession>
<evidence type="ECO:0000256" key="2">
    <source>
        <dbReference type="SAM" id="MobiDB-lite"/>
    </source>
</evidence>
<dbReference type="PANTHER" id="PTHR28063:SF1">
    <property type="entry name" value="RNA POLYMERASE II NUCLEAR LOCALIZATION PROTEIN IWR1"/>
    <property type="match status" value="1"/>
</dbReference>
<comment type="caution">
    <text evidence="4">The sequence shown here is derived from an EMBL/GenBank/DDBJ whole genome shotgun (WGS) entry which is preliminary data.</text>
</comment>